<dbReference type="Proteomes" id="UP000062317">
    <property type="component" value="Unassembled WGS sequence"/>
</dbReference>
<protein>
    <submittedName>
        <fullName evidence="2">Uncharacterized protein</fullName>
    </submittedName>
</protein>
<reference evidence="2 3" key="1">
    <citation type="submission" date="2015-11" db="EMBL/GenBank/DDBJ databases">
        <title>Expanding the genomic diversity of Burkholderia species for the development of highly accurate diagnostics.</title>
        <authorList>
            <person name="Sahl J."/>
            <person name="Keim P."/>
            <person name="Wagner D."/>
        </authorList>
    </citation>
    <scope>NUCLEOTIDE SEQUENCE [LARGE SCALE GENOMIC DNA]</scope>
    <source>
        <strain evidence="2 3">MSMB1301WGS</strain>
    </source>
</reference>
<dbReference type="PROSITE" id="PS51257">
    <property type="entry name" value="PROKAR_LIPOPROTEIN"/>
    <property type="match status" value="1"/>
</dbReference>
<keyword evidence="1" id="KW-1133">Transmembrane helix</keyword>
<dbReference type="AlphaFoldDB" id="A0A119AX27"/>
<accession>A0A119AX27</accession>
<organism evidence="2 3">
    <name type="scientific">Burkholderia territorii</name>
    <dbReference type="NCBI Taxonomy" id="1503055"/>
    <lineage>
        <taxon>Bacteria</taxon>
        <taxon>Pseudomonadati</taxon>
        <taxon>Pseudomonadota</taxon>
        <taxon>Betaproteobacteria</taxon>
        <taxon>Burkholderiales</taxon>
        <taxon>Burkholderiaceae</taxon>
        <taxon>Burkholderia</taxon>
        <taxon>Burkholderia cepacia complex</taxon>
    </lineage>
</organism>
<evidence type="ECO:0000313" key="3">
    <source>
        <dbReference type="Proteomes" id="UP000062317"/>
    </source>
</evidence>
<evidence type="ECO:0000313" key="2">
    <source>
        <dbReference type="EMBL" id="KVV53032.1"/>
    </source>
</evidence>
<dbReference type="EMBL" id="LPEQ01000039">
    <property type="protein sequence ID" value="KVV53032.1"/>
    <property type="molecule type" value="Genomic_DNA"/>
</dbReference>
<gene>
    <name evidence="2" type="ORF">WT27_28130</name>
</gene>
<sequence>MQMSKERVPLASLIVRYRTPLNVAVLIACGLWAAWIAWMTRPSAIDSPSSIAAYCVRDAR</sequence>
<comment type="caution">
    <text evidence="2">The sequence shown here is derived from an EMBL/GenBank/DDBJ whole genome shotgun (WGS) entry which is preliminary data.</text>
</comment>
<proteinExistence type="predicted"/>
<keyword evidence="1" id="KW-0472">Membrane</keyword>
<name>A0A119AX27_9BURK</name>
<keyword evidence="3" id="KW-1185">Reference proteome</keyword>
<evidence type="ECO:0000256" key="1">
    <source>
        <dbReference type="SAM" id="Phobius"/>
    </source>
</evidence>
<feature type="transmembrane region" description="Helical" evidence="1">
    <location>
        <begin position="21"/>
        <end position="38"/>
    </location>
</feature>
<keyword evidence="1" id="KW-0812">Transmembrane</keyword>